<dbReference type="AlphaFoldDB" id="A0A562L9B3"/>
<keyword evidence="2" id="KW-1185">Reference proteome</keyword>
<gene>
    <name evidence="1" type="ORF">IQ17_03911</name>
</gene>
<evidence type="ECO:0000313" key="2">
    <source>
        <dbReference type="Proteomes" id="UP000317176"/>
    </source>
</evidence>
<reference evidence="1 2" key="1">
    <citation type="journal article" date="2015" name="Stand. Genomic Sci.">
        <title>Genomic Encyclopedia of Bacterial and Archaeal Type Strains, Phase III: the genomes of soil and plant-associated and newly described type strains.</title>
        <authorList>
            <person name="Whitman W.B."/>
            <person name="Woyke T."/>
            <person name="Klenk H.P."/>
            <person name="Zhou Y."/>
            <person name="Lilburn T.G."/>
            <person name="Beck B.J."/>
            <person name="De Vos P."/>
            <person name="Vandamme P."/>
            <person name="Eisen J.A."/>
            <person name="Garrity G."/>
            <person name="Hugenholtz P."/>
            <person name="Kyrpides N.C."/>
        </authorList>
    </citation>
    <scope>NUCLEOTIDE SEQUENCE [LARGE SCALE GENOMIC DNA]</scope>
    <source>
        <strain evidence="1 2">CGMCC 1.10947</strain>
    </source>
</reference>
<protein>
    <submittedName>
        <fullName evidence="1">Uncharacterized protein</fullName>
    </submittedName>
</protein>
<proteinExistence type="predicted"/>
<accession>A0A562L9B3</accession>
<dbReference type="Proteomes" id="UP000317176">
    <property type="component" value="Unassembled WGS sequence"/>
</dbReference>
<sequence>MVVCTLERAQIAGGVNGCWNADAYFAAVIVASRGRLPPSRLIDAKERGWADTAPTWYQTSLTKRFCCP</sequence>
<organism evidence="1 2">
    <name type="scientific">Bradyrhizobium daqingense</name>
    <dbReference type="NCBI Taxonomy" id="993502"/>
    <lineage>
        <taxon>Bacteria</taxon>
        <taxon>Pseudomonadati</taxon>
        <taxon>Pseudomonadota</taxon>
        <taxon>Alphaproteobacteria</taxon>
        <taxon>Hyphomicrobiales</taxon>
        <taxon>Nitrobacteraceae</taxon>
        <taxon>Bradyrhizobium</taxon>
    </lineage>
</organism>
<evidence type="ECO:0000313" key="1">
    <source>
        <dbReference type="EMBL" id="TWI04054.1"/>
    </source>
</evidence>
<dbReference type="EMBL" id="VLKL01000010">
    <property type="protein sequence ID" value="TWI04054.1"/>
    <property type="molecule type" value="Genomic_DNA"/>
</dbReference>
<comment type="caution">
    <text evidence="1">The sequence shown here is derived from an EMBL/GenBank/DDBJ whole genome shotgun (WGS) entry which is preliminary data.</text>
</comment>
<name>A0A562L9B3_9BRAD</name>